<evidence type="ECO:0008006" key="4">
    <source>
        <dbReference type="Google" id="ProtNLM"/>
    </source>
</evidence>
<dbReference type="Ensembl" id="ENSCINT00000036963.1">
    <property type="protein sequence ID" value="ENSCINP00000031561.1"/>
    <property type="gene ID" value="ENSCING00000021302.1"/>
</dbReference>
<dbReference type="Proteomes" id="UP000008144">
    <property type="component" value="Chromosome 8"/>
</dbReference>
<sequence>MIKIFINTFVILKLIQSADLLHLSQLSNVQFSKITFLYELCHKLPAWLHHIEANFYELYHKVNDQTFHETLLWSYNYQHTTSGTCTFQVLFFIS</sequence>
<dbReference type="InParanoid" id="H2XPH7"/>
<name>H2XPH7_CIOIN</name>
<accession>H2XPH7</accession>
<reference evidence="3" key="1">
    <citation type="journal article" date="2002" name="Science">
        <title>The draft genome of Ciona intestinalis: insights into chordate and vertebrate origins.</title>
        <authorList>
            <person name="Dehal P."/>
            <person name="Satou Y."/>
            <person name="Campbell R.K."/>
            <person name="Chapman J."/>
            <person name="Degnan B."/>
            <person name="De Tomaso A."/>
            <person name="Davidson B."/>
            <person name="Di Gregorio A."/>
            <person name="Gelpke M."/>
            <person name="Goodstein D.M."/>
            <person name="Harafuji N."/>
            <person name="Hastings K.E."/>
            <person name="Ho I."/>
            <person name="Hotta K."/>
            <person name="Huang W."/>
            <person name="Kawashima T."/>
            <person name="Lemaire P."/>
            <person name="Martinez D."/>
            <person name="Meinertzhagen I.A."/>
            <person name="Necula S."/>
            <person name="Nonaka M."/>
            <person name="Putnam N."/>
            <person name="Rash S."/>
            <person name="Saiga H."/>
            <person name="Satake M."/>
            <person name="Terry A."/>
            <person name="Yamada L."/>
            <person name="Wang H.G."/>
            <person name="Awazu S."/>
            <person name="Azumi K."/>
            <person name="Boore J."/>
            <person name="Branno M."/>
            <person name="Chin-Bow S."/>
            <person name="DeSantis R."/>
            <person name="Doyle S."/>
            <person name="Francino P."/>
            <person name="Keys D.N."/>
            <person name="Haga S."/>
            <person name="Hayashi H."/>
            <person name="Hino K."/>
            <person name="Imai K.S."/>
            <person name="Inaba K."/>
            <person name="Kano S."/>
            <person name="Kobayashi K."/>
            <person name="Kobayashi M."/>
            <person name="Lee B.I."/>
            <person name="Makabe K.W."/>
            <person name="Manohar C."/>
            <person name="Matassi G."/>
            <person name="Medina M."/>
            <person name="Mochizuki Y."/>
            <person name="Mount S."/>
            <person name="Morishita T."/>
            <person name="Miura S."/>
            <person name="Nakayama A."/>
            <person name="Nishizaka S."/>
            <person name="Nomoto H."/>
            <person name="Ohta F."/>
            <person name="Oishi K."/>
            <person name="Rigoutsos I."/>
            <person name="Sano M."/>
            <person name="Sasaki A."/>
            <person name="Sasakura Y."/>
            <person name="Shoguchi E."/>
            <person name="Shin-i T."/>
            <person name="Spagnuolo A."/>
            <person name="Stainier D."/>
            <person name="Suzuki M.M."/>
            <person name="Tassy O."/>
            <person name="Takatori N."/>
            <person name="Tokuoka M."/>
            <person name="Yagi K."/>
            <person name="Yoshizaki F."/>
            <person name="Wada S."/>
            <person name="Zhang C."/>
            <person name="Hyatt P.D."/>
            <person name="Larimer F."/>
            <person name="Detter C."/>
            <person name="Doggett N."/>
            <person name="Glavina T."/>
            <person name="Hawkins T."/>
            <person name="Richardson P."/>
            <person name="Lucas S."/>
            <person name="Kohara Y."/>
            <person name="Levine M."/>
            <person name="Satoh N."/>
            <person name="Rokhsar D.S."/>
        </authorList>
    </citation>
    <scope>NUCLEOTIDE SEQUENCE [LARGE SCALE GENOMIC DNA]</scope>
</reference>
<organism evidence="2 3">
    <name type="scientific">Ciona intestinalis</name>
    <name type="common">Transparent sea squirt</name>
    <name type="synonym">Ascidia intestinalis</name>
    <dbReference type="NCBI Taxonomy" id="7719"/>
    <lineage>
        <taxon>Eukaryota</taxon>
        <taxon>Metazoa</taxon>
        <taxon>Chordata</taxon>
        <taxon>Tunicata</taxon>
        <taxon>Ascidiacea</taxon>
        <taxon>Phlebobranchia</taxon>
        <taxon>Cionidae</taxon>
        <taxon>Ciona</taxon>
    </lineage>
</organism>
<dbReference type="AlphaFoldDB" id="H2XPH7"/>
<proteinExistence type="predicted"/>
<feature type="signal peptide" evidence="1">
    <location>
        <begin position="1"/>
        <end position="17"/>
    </location>
</feature>
<evidence type="ECO:0000256" key="1">
    <source>
        <dbReference type="SAM" id="SignalP"/>
    </source>
</evidence>
<evidence type="ECO:0000313" key="2">
    <source>
        <dbReference type="Ensembl" id="ENSCINP00000031561.1"/>
    </source>
</evidence>
<evidence type="ECO:0000313" key="3">
    <source>
        <dbReference type="Proteomes" id="UP000008144"/>
    </source>
</evidence>
<keyword evidence="1" id="KW-0732">Signal</keyword>
<reference evidence="2" key="2">
    <citation type="journal article" date="2008" name="Genome Biol.">
        <title>Improved genome assembly and evidence-based global gene model set for the chordate Ciona intestinalis: new insight into intron and operon populations.</title>
        <authorList>
            <person name="Satou Y."/>
            <person name="Mineta K."/>
            <person name="Ogasawara M."/>
            <person name="Sasakura Y."/>
            <person name="Shoguchi E."/>
            <person name="Ueno K."/>
            <person name="Yamada L."/>
            <person name="Matsumoto J."/>
            <person name="Wasserscheid J."/>
            <person name="Dewar K."/>
            <person name="Wiley G.B."/>
            <person name="Macmil S.L."/>
            <person name="Roe B.A."/>
            <person name="Zeller R.W."/>
            <person name="Hastings K.E."/>
            <person name="Lemaire P."/>
            <person name="Lindquist E."/>
            <person name="Endo T."/>
            <person name="Hotta K."/>
            <person name="Inaba K."/>
        </authorList>
    </citation>
    <scope>NUCLEOTIDE SEQUENCE [LARGE SCALE GENOMIC DNA]</scope>
    <source>
        <strain evidence="2">wild type</strain>
    </source>
</reference>
<dbReference type="HOGENOM" id="CLU_2385495_0_0_1"/>
<reference evidence="2" key="4">
    <citation type="submission" date="2025-09" db="UniProtKB">
        <authorList>
            <consortium name="Ensembl"/>
        </authorList>
    </citation>
    <scope>IDENTIFICATION</scope>
</reference>
<dbReference type="EMBL" id="EAAA01002575">
    <property type="status" value="NOT_ANNOTATED_CDS"/>
    <property type="molecule type" value="Genomic_DNA"/>
</dbReference>
<feature type="chain" id="PRO_5003578059" description="Secreted protein" evidence="1">
    <location>
        <begin position="18"/>
        <end position="94"/>
    </location>
</feature>
<reference evidence="2" key="3">
    <citation type="submission" date="2025-08" db="UniProtKB">
        <authorList>
            <consortium name="Ensembl"/>
        </authorList>
    </citation>
    <scope>IDENTIFICATION</scope>
</reference>
<keyword evidence="3" id="KW-1185">Reference proteome</keyword>
<protein>
    <recommendedName>
        <fullName evidence="4">Secreted protein</fullName>
    </recommendedName>
</protein>